<accession>A0A2A2TLX3</accession>
<organism evidence="4 5">
    <name type="scientific">Brunnivagina elsteri CCALA 953</name>
    <dbReference type="NCBI Taxonomy" id="987040"/>
    <lineage>
        <taxon>Bacteria</taxon>
        <taxon>Bacillati</taxon>
        <taxon>Cyanobacteriota</taxon>
        <taxon>Cyanophyceae</taxon>
        <taxon>Nostocales</taxon>
        <taxon>Calotrichaceae</taxon>
        <taxon>Brunnivagina</taxon>
    </lineage>
</organism>
<dbReference type="InterPro" id="IPR036979">
    <property type="entry name" value="CM_dom_sf"/>
</dbReference>
<dbReference type="PIRSF" id="PIRSF029775">
    <property type="entry name" value="Isochor_pyr_lyas"/>
    <property type="match status" value="1"/>
</dbReference>
<keyword evidence="4" id="KW-0670">Pyruvate</keyword>
<keyword evidence="1" id="KW-0413">Isomerase</keyword>
<dbReference type="Pfam" id="PF01817">
    <property type="entry name" value="CM_2"/>
    <property type="match status" value="1"/>
</dbReference>
<evidence type="ECO:0000256" key="2">
    <source>
        <dbReference type="PIRSR" id="PIRSR029775-1"/>
    </source>
</evidence>
<feature type="binding site" evidence="2">
    <location>
        <position position="31"/>
    </location>
    <ligand>
        <name>substrate</name>
    </ligand>
</feature>
<dbReference type="GO" id="GO:0046417">
    <property type="term" value="P:chorismate metabolic process"/>
    <property type="evidence" value="ECO:0007669"/>
    <property type="project" value="InterPro"/>
</dbReference>
<dbReference type="AlphaFoldDB" id="A0A2A2TLX3"/>
<dbReference type="GO" id="GO:0016835">
    <property type="term" value="F:carbon-oxygen lyase activity"/>
    <property type="evidence" value="ECO:0007669"/>
    <property type="project" value="InterPro"/>
</dbReference>
<dbReference type="OrthoDB" id="514491at2"/>
<evidence type="ECO:0000313" key="5">
    <source>
        <dbReference type="Proteomes" id="UP000218238"/>
    </source>
</evidence>
<reference evidence="4 5" key="1">
    <citation type="submission" date="2017-08" db="EMBL/GenBank/DDBJ databases">
        <title>Draft genome sequence of filamentous cyanobacterium Calothrix elsteri CCALA 953.</title>
        <authorList>
            <person name="Gagunashvili A.N."/>
            <person name="Elster J."/>
            <person name="Andresson O.S."/>
        </authorList>
    </citation>
    <scope>NUCLEOTIDE SEQUENCE [LARGE SCALE GENOMIC DNA]</scope>
    <source>
        <strain evidence="4 5">CCALA 953</strain>
    </source>
</reference>
<feature type="binding site" evidence="2">
    <location>
        <position position="90"/>
    </location>
    <ligand>
        <name>substrate</name>
    </ligand>
</feature>
<dbReference type="NCBIfam" id="NF005475">
    <property type="entry name" value="PRK07075.1"/>
    <property type="match status" value="1"/>
</dbReference>
<protein>
    <submittedName>
        <fullName evidence="4">Isochorismate-pyruvate lyase</fullName>
    </submittedName>
</protein>
<evidence type="ECO:0000256" key="1">
    <source>
        <dbReference type="ARBA" id="ARBA00023235"/>
    </source>
</evidence>
<dbReference type="GO" id="GO:0004106">
    <property type="term" value="F:chorismate mutase activity"/>
    <property type="evidence" value="ECO:0007669"/>
    <property type="project" value="InterPro"/>
</dbReference>
<feature type="binding site" evidence="2">
    <location>
        <position position="14"/>
    </location>
    <ligand>
        <name>substrate</name>
    </ligand>
</feature>
<comment type="caution">
    <text evidence="4">The sequence shown here is derived from an EMBL/GenBank/DDBJ whole genome shotgun (WGS) entry which is preliminary data.</text>
</comment>
<dbReference type="InterPro" id="IPR008241">
    <property type="entry name" value="Isochorismate_pyruvate-lyase"/>
</dbReference>
<evidence type="ECO:0000259" key="3">
    <source>
        <dbReference type="PROSITE" id="PS51168"/>
    </source>
</evidence>
<keyword evidence="4" id="KW-0456">Lyase</keyword>
<feature type="domain" description="Chorismate mutase" evidence="3">
    <location>
        <begin position="4"/>
        <end position="94"/>
    </location>
</feature>
<dbReference type="Gene3D" id="1.20.59.10">
    <property type="entry name" value="Chorismate mutase"/>
    <property type="match status" value="1"/>
</dbReference>
<gene>
    <name evidence="4" type="ORF">CK510_07290</name>
</gene>
<dbReference type="Proteomes" id="UP000218238">
    <property type="component" value="Unassembled WGS sequence"/>
</dbReference>
<dbReference type="SMART" id="SM00830">
    <property type="entry name" value="CM_2"/>
    <property type="match status" value="1"/>
</dbReference>
<dbReference type="InterPro" id="IPR036263">
    <property type="entry name" value="Chorismate_II_sf"/>
</dbReference>
<feature type="binding site" evidence="2">
    <location>
        <position position="42"/>
    </location>
    <ligand>
        <name>substrate</name>
    </ligand>
</feature>
<dbReference type="InterPro" id="IPR002701">
    <property type="entry name" value="CM_II_prokaryot"/>
</dbReference>
<dbReference type="PANTHER" id="PTHR38041:SF1">
    <property type="entry name" value="CHORISMATE MUTASE"/>
    <property type="match status" value="1"/>
</dbReference>
<keyword evidence="5" id="KW-1185">Reference proteome</keyword>
<dbReference type="PROSITE" id="PS51168">
    <property type="entry name" value="CHORISMATE_MUT_2"/>
    <property type="match status" value="1"/>
</dbReference>
<dbReference type="PANTHER" id="PTHR38041">
    <property type="entry name" value="CHORISMATE MUTASE"/>
    <property type="match status" value="1"/>
</dbReference>
<proteinExistence type="predicted"/>
<evidence type="ECO:0000313" key="4">
    <source>
        <dbReference type="EMBL" id="PAX58462.1"/>
    </source>
</evidence>
<dbReference type="EMBL" id="NTFS01000054">
    <property type="protein sequence ID" value="PAX58462.1"/>
    <property type="molecule type" value="Genomic_DNA"/>
</dbReference>
<sequence>MKMPEDCENISEIRYEIDQIDQQIIVLLGERFAYVKAASQFKTSEVSVKAEDRFNSMLEQRRIWAAEKGLNPDVVEKMYRDLVNYFINEELKSWQENHNS</sequence>
<dbReference type="SUPFAM" id="SSF48600">
    <property type="entry name" value="Chorismate mutase II"/>
    <property type="match status" value="1"/>
</dbReference>
<dbReference type="GO" id="GO:0009697">
    <property type="term" value="P:salicylic acid biosynthetic process"/>
    <property type="evidence" value="ECO:0007669"/>
    <property type="project" value="InterPro"/>
</dbReference>
<dbReference type="InterPro" id="IPR051331">
    <property type="entry name" value="Chorismate_mutase-related"/>
</dbReference>
<name>A0A2A2TLX3_9CYAN</name>